<organism evidence="8 9">
    <name type="scientific">Dokdonella ginsengisoli</name>
    <dbReference type="NCBI Taxonomy" id="363846"/>
    <lineage>
        <taxon>Bacteria</taxon>
        <taxon>Pseudomonadati</taxon>
        <taxon>Pseudomonadota</taxon>
        <taxon>Gammaproteobacteria</taxon>
        <taxon>Lysobacterales</taxon>
        <taxon>Rhodanobacteraceae</taxon>
        <taxon>Dokdonella</taxon>
    </lineage>
</organism>
<dbReference type="RefSeq" id="WP_380022420.1">
    <property type="nucleotide sequence ID" value="NZ_JBHSHD010000015.1"/>
</dbReference>
<evidence type="ECO:0000256" key="7">
    <source>
        <dbReference type="RuleBase" id="RU362072"/>
    </source>
</evidence>
<dbReference type="PANTHER" id="PTHR30065">
    <property type="entry name" value="FLAGELLAR BIOSYNTHETIC PROTEIN FLIR"/>
    <property type="match status" value="1"/>
</dbReference>
<dbReference type="Proteomes" id="UP001595886">
    <property type="component" value="Unassembled WGS sequence"/>
</dbReference>
<feature type="transmembrane region" description="Helical" evidence="7">
    <location>
        <begin position="132"/>
        <end position="157"/>
    </location>
</feature>
<keyword evidence="3 7" id="KW-1003">Cell membrane</keyword>
<evidence type="ECO:0000256" key="3">
    <source>
        <dbReference type="ARBA" id="ARBA00022475"/>
    </source>
</evidence>
<feature type="transmembrane region" description="Helical" evidence="7">
    <location>
        <begin position="44"/>
        <end position="66"/>
    </location>
</feature>
<keyword evidence="6 7" id="KW-0472">Membrane</keyword>
<dbReference type="PRINTS" id="PR00953">
    <property type="entry name" value="TYPE3IMRPROT"/>
</dbReference>
<feature type="transmembrane region" description="Helical" evidence="7">
    <location>
        <begin position="224"/>
        <end position="243"/>
    </location>
</feature>
<gene>
    <name evidence="8" type="primary">sctT</name>
    <name evidence="8" type="ORF">ACFO6Q_17575</name>
</gene>
<sequence length="260" mass="28017">MPVFEHLQSQMLAVALTLPRIAAAFLILPLMTQETVPALVRNSFFVSLAIVAYPIAAAAGPGAAMMQSTWALIVLKEIFVGTVIGFSFGAIFWALGAAGNVIDVKVGSSMANVMDPISGHQTSLTGLFLSQFGMWLFMATGAFTMFLDILLSSYKLWPVGNAMPPLHSGGIGYFASQFNYLMTAVLMFSAPALIITSLLDIALGLVNRYAQQLNVFSLSMPIKAWLATWMLLLSLAAIVEMVVRTIARNATLLDSLTRML</sequence>
<evidence type="ECO:0000256" key="2">
    <source>
        <dbReference type="ARBA" id="ARBA00009772"/>
    </source>
</evidence>
<keyword evidence="4 7" id="KW-0812">Transmembrane</keyword>
<evidence type="ECO:0000313" key="8">
    <source>
        <dbReference type="EMBL" id="MFC4822140.1"/>
    </source>
</evidence>
<comment type="subcellular location">
    <subcellularLocation>
        <location evidence="1 7">Cell membrane</location>
        <topology evidence="1 7">Multi-pass membrane protein</topology>
    </subcellularLocation>
</comment>
<dbReference type="NCBIfam" id="TIGR01401">
    <property type="entry name" value="fliR_like_III"/>
    <property type="match status" value="1"/>
</dbReference>
<dbReference type="EMBL" id="JBHSHD010000015">
    <property type="protein sequence ID" value="MFC4822140.1"/>
    <property type="molecule type" value="Genomic_DNA"/>
</dbReference>
<evidence type="ECO:0000256" key="4">
    <source>
        <dbReference type="ARBA" id="ARBA00022692"/>
    </source>
</evidence>
<accession>A0ABV9QZY3</accession>
<comment type="similarity">
    <text evidence="2 7">Belongs to the FliR/MopE/SpaR family.</text>
</comment>
<feature type="transmembrane region" description="Helical" evidence="7">
    <location>
        <begin position="78"/>
        <end position="102"/>
    </location>
</feature>
<keyword evidence="9" id="KW-1185">Reference proteome</keyword>
<dbReference type="Pfam" id="PF01311">
    <property type="entry name" value="Bac_export_1"/>
    <property type="match status" value="1"/>
</dbReference>
<evidence type="ECO:0000256" key="5">
    <source>
        <dbReference type="ARBA" id="ARBA00022989"/>
    </source>
</evidence>
<evidence type="ECO:0000256" key="1">
    <source>
        <dbReference type="ARBA" id="ARBA00004651"/>
    </source>
</evidence>
<evidence type="ECO:0000313" key="9">
    <source>
        <dbReference type="Proteomes" id="UP001595886"/>
    </source>
</evidence>
<feature type="transmembrane region" description="Helical" evidence="7">
    <location>
        <begin position="178"/>
        <end position="204"/>
    </location>
</feature>
<protein>
    <submittedName>
        <fullName evidence="8">Type III secretion system export apparatus subunit SctT</fullName>
    </submittedName>
</protein>
<feature type="transmembrane region" description="Helical" evidence="7">
    <location>
        <begin position="12"/>
        <end position="32"/>
    </location>
</feature>
<name>A0ABV9QZY3_9GAMM</name>
<comment type="caution">
    <text evidence="8">The sequence shown here is derived from an EMBL/GenBank/DDBJ whole genome shotgun (WGS) entry which is preliminary data.</text>
</comment>
<reference evidence="9" key="1">
    <citation type="journal article" date="2019" name="Int. J. Syst. Evol. Microbiol.">
        <title>The Global Catalogue of Microorganisms (GCM) 10K type strain sequencing project: providing services to taxonomists for standard genome sequencing and annotation.</title>
        <authorList>
            <consortium name="The Broad Institute Genomics Platform"/>
            <consortium name="The Broad Institute Genome Sequencing Center for Infectious Disease"/>
            <person name="Wu L."/>
            <person name="Ma J."/>
        </authorList>
    </citation>
    <scope>NUCLEOTIDE SEQUENCE [LARGE SCALE GENOMIC DNA]</scope>
    <source>
        <strain evidence="9">CCUG 30340</strain>
    </source>
</reference>
<keyword evidence="5 7" id="KW-1133">Transmembrane helix</keyword>
<dbReference type="PANTHER" id="PTHR30065:SF1">
    <property type="entry name" value="SURFACE PRESENTATION OF ANTIGENS PROTEIN SPAR"/>
    <property type="match status" value="1"/>
</dbReference>
<proteinExistence type="inferred from homology"/>
<evidence type="ECO:0000256" key="6">
    <source>
        <dbReference type="ARBA" id="ARBA00023136"/>
    </source>
</evidence>
<dbReference type="InterPro" id="IPR006304">
    <property type="entry name" value="T3SS_SpaR/YscT"/>
</dbReference>
<dbReference type="InterPro" id="IPR002010">
    <property type="entry name" value="T3SS_IM_R"/>
</dbReference>